<gene>
    <name evidence="1" type="ORF">LNTAR_03129</name>
</gene>
<evidence type="ECO:0008006" key="3">
    <source>
        <dbReference type="Google" id="ProtNLM"/>
    </source>
</evidence>
<dbReference type="OrthoDB" id="529131at2"/>
<dbReference type="SUPFAM" id="SSF53756">
    <property type="entry name" value="UDP-Glycosyltransferase/glycogen phosphorylase"/>
    <property type="match status" value="1"/>
</dbReference>
<proteinExistence type="predicted"/>
<dbReference type="EMBL" id="ABCK01000034">
    <property type="protein sequence ID" value="EDM25188.1"/>
    <property type="molecule type" value="Genomic_DNA"/>
</dbReference>
<name>A6DT13_9BACT</name>
<accession>A6DT13</accession>
<dbReference type="Proteomes" id="UP000004947">
    <property type="component" value="Unassembled WGS sequence"/>
</dbReference>
<dbReference type="RefSeq" id="WP_007280963.1">
    <property type="nucleotide sequence ID" value="NZ_ABCK01000034.1"/>
</dbReference>
<dbReference type="eggNOG" id="COG0438">
    <property type="taxonomic scope" value="Bacteria"/>
</dbReference>
<dbReference type="STRING" id="313628.LNTAR_03129"/>
<protein>
    <recommendedName>
        <fullName evidence="3">Glycosyltransferase subfamily 4-like N-terminal domain-containing protein</fullName>
    </recommendedName>
</protein>
<organism evidence="1 2">
    <name type="scientific">Lentisphaera araneosa HTCC2155</name>
    <dbReference type="NCBI Taxonomy" id="313628"/>
    <lineage>
        <taxon>Bacteria</taxon>
        <taxon>Pseudomonadati</taxon>
        <taxon>Lentisphaerota</taxon>
        <taxon>Lentisphaeria</taxon>
        <taxon>Lentisphaerales</taxon>
        <taxon>Lentisphaeraceae</taxon>
        <taxon>Lentisphaera</taxon>
    </lineage>
</organism>
<dbReference type="Gene3D" id="3.40.50.2000">
    <property type="entry name" value="Glycogen Phosphorylase B"/>
    <property type="match status" value="2"/>
</dbReference>
<dbReference type="AlphaFoldDB" id="A6DT13"/>
<comment type="caution">
    <text evidence="1">The sequence shown here is derived from an EMBL/GenBank/DDBJ whole genome shotgun (WGS) entry which is preliminary data.</text>
</comment>
<keyword evidence="2" id="KW-1185">Reference proteome</keyword>
<evidence type="ECO:0000313" key="1">
    <source>
        <dbReference type="EMBL" id="EDM25188.1"/>
    </source>
</evidence>
<sequence>MIAFFSEALPPSPNGNAVMLHRLLKNNEGFDYCFISSYEEFYKTKSEPLPCEHYYLHEPIRESRCFVFAILRSVFRIIYSVFSLAKLIKSKKIELLVVCTGDLIGIPVGYLASRIKKKPFVLYMFDDYLEQWSGLRACFARYSGRFIIPKADVVIVPNEFIKNKLDNQFGIDCELVRNPSCATTKAEVNIITIQENINILYTGAIYDAQARAIEELSMCLKETGFKLNIFTSSDVSDYKFFQNENVSIMPFVKQSELEELHQQNDILFLPLCKTSNLDSVIMTAAPGKMGEYLASGKIILAFVPENCFVDFLLKKHEAALVCNTLKELRDELLSCKEGRQDQGRLIMNALELSQEFSIEINMLKLNTVILRSVVVK</sequence>
<evidence type="ECO:0000313" key="2">
    <source>
        <dbReference type="Proteomes" id="UP000004947"/>
    </source>
</evidence>
<reference evidence="1 2" key="1">
    <citation type="journal article" date="2010" name="J. Bacteriol.">
        <title>Genome sequence of Lentisphaera araneosa HTCC2155T, the type species of the order Lentisphaerales in the phylum Lentisphaerae.</title>
        <authorList>
            <person name="Thrash J.C."/>
            <person name="Cho J.C."/>
            <person name="Vergin K.L."/>
            <person name="Morris R.M."/>
            <person name="Giovannoni S.J."/>
        </authorList>
    </citation>
    <scope>NUCLEOTIDE SEQUENCE [LARGE SCALE GENOMIC DNA]</scope>
    <source>
        <strain evidence="1 2">HTCC2155</strain>
    </source>
</reference>